<accession>A0A1D7QZL3</accession>
<name>A0A1D7QZL3_9BACI</name>
<feature type="domain" description="Fido" evidence="1">
    <location>
        <begin position="5"/>
        <end position="126"/>
    </location>
</feature>
<evidence type="ECO:0000259" key="1">
    <source>
        <dbReference type="PROSITE" id="PS51459"/>
    </source>
</evidence>
<dbReference type="InterPro" id="IPR003812">
    <property type="entry name" value="Fido"/>
</dbReference>
<reference evidence="2 3" key="1">
    <citation type="submission" date="2015-08" db="EMBL/GenBank/DDBJ databases">
        <title>The complete genome sequence of Bacillus beveridgei MLTeJB.</title>
        <authorList>
            <person name="Hanson T.E."/>
            <person name="Mesa C."/>
            <person name="Basesman S.M."/>
            <person name="Oremland R.S."/>
        </authorList>
    </citation>
    <scope>NUCLEOTIDE SEQUENCE [LARGE SCALE GENOMIC DNA]</scope>
    <source>
        <strain evidence="2 3">MLTeJB</strain>
    </source>
</reference>
<dbReference type="GO" id="GO:0016301">
    <property type="term" value="F:kinase activity"/>
    <property type="evidence" value="ECO:0007669"/>
    <property type="project" value="InterPro"/>
</dbReference>
<dbReference type="SUPFAM" id="SSF140931">
    <property type="entry name" value="Fic-like"/>
    <property type="match status" value="1"/>
</dbReference>
<dbReference type="Gene3D" id="1.20.120.1870">
    <property type="entry name" value="Fic/DOC protein, Fido domain"/>
    <property type="match status" value="1"/>
</dbReference>
<protein>
    <submittedName>
        <fullName evidence="2">Death on curing protein, Doc toxin</fullName>
    </submittedName>
</protein>
<gene>
    <name evidence="2" type="ORF">BBEV_3130</name>
</gene>
<keyword evidence="3" id="KW-1185">Reference proteome</keyword>
<dbReference type="PANTHER" id="PTHR39426:SF1">
    <property type="entry name" value="HOMOLOGY TO DEATH-ON-CURING PROTEIN OF PHAGE P1"/>
    <property type="match status" value="1"/>
</dbReference>
<dbReference type="PROSITE" id="PS51459">
    <property type="entry name" value="FIDO"/>
    <property type="match status" value="1"/>
</dbReference>
<proteinExistence type="predicted"/>
<dbReference type="Pfam" id="PF02661">
    <property type="entry name" value="Fic"/>
    <property type="match status" value="1"/>
</dbReference>
<dbReference type="Proteomes" id="UP000094463">
    <property type="component" value="Chromosome"/>
</dbReference>
<organism evidence="2 3">
    <name type="scientific">Salisediminibacterium beveridgei</name>
    <dbReference type="NCBI Taxonomy" id="632773"/>
    <lineage>
        <taxon>Bacteria</taxon>
        <taxon>Bacillati</taxon>
        <taxon>Bacillota</taxon>
        <taxon>Bacilli</taxon>
        <taxon>Bacillales</taxon>
        <taxon>Bacillaceae</taxon>
        <taxon>Salisediminibacterium</taxon>
    </lineage>
</organism>
<dbReference type="NCBIfam" id="TIGR01550">
    <property type="entry name" value="DOC_P1"/>
    <property type="match status" value="1"/>
</dbReference>
<evidence type="ECO:0000313" key="3">
    <source>
        <dbReference type="Proteomes" id="UP000094463"/>
    </source>
</evidence>
<evidence type="ECO:0000313" key="2">
    <source>
        <dbReference type="EMBL" id="AOM84447.1"/>
    </source>
</evidence>
<dbReference type="InterPro" id="IPR036597">
    <property type="entry name" value="Fido-like_dom_sf"/>
</dbReference>
<dbReference type="PIRSF" id="PIRSF018297">
    <property type="entry name" value="Doc"/>
    <property type="match status" value="1"/>
</dbReference>
<dbReference type="STRING" id="632773.BBEV_3130"/>
<dbReference type="RefSeq" id="WP_069366328.1">
    <property type="nucleotide sequence ID" value="NZ_CP012502.1"/>
</dbReference>
<dbReference type="InterPro" id="IPR053737">
    <property type="entry name" value="Type_II_TA_Toxin"/>
</dbReference>
<sequence length="133" mass="15232">MTVYVTYHDAVLIHYLIMKRYGEGEPAGVKDEGLLESALHRPKQTLFGEDAYPSLWEKAAVLFQSILKNHAFHNGNKRTALAVTEIFLKRNGYKLKSAYNQDLEDFTVETAKGEVAIKEIAIWLEEHAERRQP</sequence>
<dbReference type="PANTHER" id="PTHR39426">
    <property type="entry name" value="HOMOLOGY TO DEATH-ON-CURING PROTEIN OF PHAGE P1"/>
    <property type="match status" value="1"/>
</dbReference>
<dbReference type="EMBL" id="CP012502">
    <property type="protein sequence ID" value="AOM84447.1"/>
    <property type="molecule type" value="Genomic_DNA"/>
</dbReference>
<dbReference type="InterPro" id="IPR006440">
    <property type="entry name" value="Doc"/>
</dbReference>
<dbReference type="PATRIC" id="fig|632773.3.peg.3276"/>
<dbReference type="OrthoDB" id="9802752at2"/>
<dbReference type="AlphaFoldDB" id="A0A1D7QZL3"/>
<dbReference type="KEGG" id="bbev:BBEV_3130"/>